<accession>X1QKL1</accession>
<comment type="caution">
    <text evidence="1">The sequence shown here is derived from an EMBL/GenBank/DDBJ whole genome shotgun (WGS) entry which is preliminary data.</text>
</comment>
<gene>
    <name evidence="1" type="ORF">S12H4_06333</name>
</gene>
<dbReference type="AlphaFoldDB" id="X1QKL1"/>
<dbReference type="EMBL" id="BARW01002213">
    <property type="protein sequence ID" value="GAI68992.1"/>
    <property type="molecule type" value="Genomic_DNA"/>
</dbReference>
<reference evidence="1" key="1">
    <citation type="journal article" date="2014" name="Front. Microbiol.">
        <title>High frequency of phylogenetically diverse reductive dehalogenase-homologous genes in deep subseafloor sedimentary metagenomes.</title>
        <authorList>
            <person name="Kawai M."/>
            <person name="Futagami T."/>
            <person name="Toyoda A."/>
            <person name="Takaki Y."/>
            <person name="Nishi S."/>
            <person name="Hori S."/>
            <person name="Arai W."/>
            <person name="Tsubouchi T."/>
            <person name="Morono Y."/>
            <person name="Uchiyama I."/>
            <person name="Ito T."/>
            <person name="Fujiyama A."/>
            <person name="Inagaki F."/>
            <person name="Takami H."/>
        </authorList>
    </citation>
    <scope>NUCLEOTIDE SEQUENCE</scope>
    <source>
        <strain evidence="1">Expedition CK06-06</strain>
    </source>
</reference>
<proteinExistence type="predicted"/>
<name>X1QKL1_9ZZZZ</name>
<feature type="non-terminal residue" evidence="1">
    <location>
        <position position="175"/>
    </location>
</feature>
<organism evidence="1">
    <name type="scientific">marine sediment metagenome</name>
    <dbReference type="NCBI Taxonomy" id="412755"/>
    <lineage>
        <taxon>unclassified sequences</taxon>
        <taxon>metagenomes</taxon>
        <taxon>ecological metagenomes</taxon>
    </lineage>
</organism>
<evidence type="ECO:0000313" key="1">
    <source>
        <dbReference type="EMBL" id="GAI68992.1"/>
    </source>
</evidence>
<sequence length="175" mass="20415">MTNYDKYNREERAICAHLFRLLHERLELKEKSPIGQFLNKLALQNHNINLTNLRYDNIGIFCEVAIIRDAFQNFKPSVNQFMDDLTKLIMQQEKIQECRLYSQLPEVLSNPKLTHPKQIRKKATSEGIQLTQNESQVFGALQGMFNAKPDLVITIDNKLLVFEAKFTEAFDEIQL</sequence>
<protein>
    <submittedName>
        <fullName evidence="1">Uncharacterized protein</fullName>
    </submittedName>
</protein>